<dbReference type="RefSeq" id="XP_075084727.1">
    <property type="nucleotide sequence ID" value="XM_075228626.1"/>
</dbReference>
<reference evidence="1" key="1">
    <citation type="journal article" date="2014" name="Nat. Commun.">
        <title>The tobacco genome sequence and its comparison with those of tomato and potato.</title>
        <authorList>
            <person name="Sierro N."/>
            <person name="Battey J.N."/>
            <person name="Ouadi S."/>
            <person name="Bakaher N."/>
            <person name="Bovet L."/>
            <person name="Willig A."/>
            <person name="Goepfert S."/>
            <person name="Peitsch M.C."/>
            <person name="Ivanov N.V."/>
        </authorList>
    </citation>
    <scope>NUCLEOTIDE SEQUENCE [LARGE SCALE GENOMIC DNA]</scope>
</reference>
<keyword evidence="1" id="KW-1185">Reference proteome</keyword>
<evidence type="ECO:0000313" key="1">
    <source>
        <dbReference type="Proteomes" id="UP000790787"/>
    </source>
</evidence>
<evidence type="ECO:0000313" key="2">
    <source>
        <dbReference type="RefSeq" id="XP_075084727.1"/>
    </source>
</evidence>
<proteinExistence type="predicted"/>
<accession>A0AC58SIC7</accession>
<organism evidence="1 2">
    <name type="scientific">Nicotiana tabacum</name>
    <name type="common">Common tobacco</name>
    <dbReference type="NCBI Taxonomy" id="4097"/>
    <lineage>
        <taxon>Eukaryota</taxon>
        <taxon>Viridiplantae</taxon>
        <taxon>Streptophyta</taxon>
        <taxon>Embryophyta</taxon>
        <taxon>Tracheophyta</taxon>
        <taxon>Spermatophyta</taxon>
        <taxon>Magnoliopsida</taxon>
        <taxon>eudicotyledons</taxon>
        <taxon>Gunneridae</taxon>
        <taxon>Pentapetalae</taxon>
        <taxon>asterids</taxon>
        <taxon>lamiids</taxon>
        <taxon>Solanales</taxon>
        <taxon>Solanaceae</taxon>
        <taxon>Nicotianoideae</taxon>
        <taxon>Nicotianeae</taxon>
        <taxon>Nicotiana</taxon>
    </lineage>
</organism>
<name>A0AC58SIC7_TOBAC</name>
<gene>
    <name evidence="2" type="primary">LOC142167982</name>
</gene>
<sequence>MDLVNMQEEINSLKTLIMNDTPSAYCIHCFAYQLQLTLVVVAKKYYEAEQFFDILTNVLNIIEGSFKRSEMLRDDQAEKLEELLVLDEVHTGSVLALTYDLNMALQKKDQDIVSAIKLVGFAERQLQDTRDSRWNSLIEDVSLFCVKHGIVISERDMNYVRGKSKLNTDLLLSMASLSPDNPFANYDKYKIMKLSAHYPNEFTDSMLEDLSFELDIYIDYMREADNEFSNLKKLGDLSEILVKINLHMTWRLAYLLVKLSLILHVATVMVERAFSSMKYVKNDLRSRFGDEFFNDCLVCYIEDEVFESVPNDAVIDRFQNMTSRRVQL</sequence>
<protein>
    <submittedName>
        <fullName evidence="2">Uncharacterized protein LOC142167982</fullName>
    </submittedName>
</protein>
<reference evidence="2" key="2">
    <citation type="submission" date="2025-08" db="UniProtKB">
        <authorList>
            <consortium name="RefSeq"/>
        </authorList>
    </citation>
    <scope>IDENTIFICATION</scope>
    <source>
        <tissue evidence="2">Leaf</tissue>
    </source>
</reference>
<dbReference type="Proteomes" id="UP000790787">
    <property type="component" value="Chromosome 2"/>
</dbReference>